<sequence length="267" mass="30255">MKIQYVLGFNNEIIPERKEERPMVKKMLCKDQKEILIGKLATLFTGVTVNDIDEVVDVIKTRLTDEAKEAKNRELLETFDGQVKILIDKGYPEAAGIYKDWFLEEYINPLRYEFETGDIIVIPERIVSIHKQMSLVKLKNKTGLQHPCINLGMLQQADGVETPNVPYLIHDVENGVATKNVSFSNCVKLFKKQGRFGLVPEEGIAIVTHKPEMFNNRYIYLLGSRFVSGSVPGLYLNDNGGLELDYVWPDSTNSKWGSASCGSRIRP</sequence>
<accession>A0A1F5EII6</accession>
<dbReference type="AlphaFoldDB" id="A0A1F5EII6"/>
<reference evidence="1 2" key="1">
    <citation type="journal article" date="2016" name="Nat. Commun.">
        <title>Thousands of microbial genomes shed light on interconnected biogeochemical processes in an aquifer system.</title>
        <authorList>
            <person name="Anantharaman K."/>
            <person name="Brown C.T."/>
            <person name="Hug L.A."/>
            <person name="Sharon I."/>
            <person name="Castelle C.J."/>
            <person name="Probst A.J."/>
            <person name="Thomas B.C."/>
            <person name="Singh A."/>
            <person name="Wilkins M.J."/>
            <person name="Karaoz U."/>
            <person name="Brodie E.L."/>
            <person name="Williams K.H."/>
            <person name="Hubbard S.S."/>
            <person name="Banfield J.F."/>
        </authorList>
    </citation>
    <scope>NUCLEOTIDE SEQUENCE [LARGE SCALE GENOMIC DNA]</scope>
</reference>
<organism evidence="1 2">
    <name type="scientific">Candidatus Campbellbacteria bacterium RIFCSPLOWO2_02_35_12</name>
    <dbReference type="NCBI Taxonomy" id="1797580"/>
    <lineage>
        <taxon>Bacteria</taxon>
        <taxon>Candidatus Campbelliibacteriota</taxon>
    </lineage>
</organism>
<proteinExistence type="predicted"/>
<dbReference type="Pfam" id="PF18959">
    <property type="entry name" value="DUF5701"/>
    <property type="match status" value="1"/>
</dbReference>
<comment type="caution">
    <text evidence="1">The sequence shown here is derived from an EMBL/GenBank/DDBJ whole genome shotgun (WGS) entry which is preliminary data.</text>
</comment>
<protein>
    <submittedName>
        <fullName evidence="1">Uncharacterized protein</fullName>
    </submittedName>
</protein>
<evidence type="ECO:0000313" key="1">
    <source>
        <dbReference type="EMBL" id="OGD67201.1"/>
    </source>
</evidence>
<dbReference type="EMBL" id="MFAC01000012">
    <property type="protein sequence ID" value="OGD67201.1"/>
    <property type="molecule type" value="Genomic_DNA"/>
</dbReference>
<dbReference type="Proteomes" id="UP000186029">
    <property type="component" value="Unassembled WGS sequence"/>
</dbReference>
<gene>
    <name evidence="1" type="ORF">A2Z61_00475</name>
</gene>
<dbReference type="InterPro" id="IPR043755">
    <property type="entry name" value="DUF5701"/>
</dbReference>
<dbReference type="STRING" id="1797580.A2Z61_00475"/>
<name>A0A1F5EII6_9BACT</name>
<evidence type="ECO:0000313" key="2">
    <source>
        <dbReference type="Proteomes" id="UP000186029"/>
    </source>
</evidence>